<evidence type="ECO:0000256" key="5">
    <source>
        <dbReference type="ARBA" id="ARBA00022679"/>
    </source>
</evidence>
<dbReference type="EC" id="2.7.1.71" evidence="3 11"/>
<comment type="cofactor">
    <cofactor evidence="11">
        <name>Mg(2+)</name>
        <dbReference type="ChEBI" id="CHEBI:18420"/>
    </cofactor>
    <text evidence="11">Binds 1 Mg(2+) ion per subunit.</text>
</comment>
<name>A0A2T4MJX0_9STAP</name>
<dbReference type="InterPro" id="IPR031322">
    <property type="entry name" value="Shikimate/glucono_kinase"/>
</dbReference>
<evidence type="ECO:0000256" key="11">
    <source>
        <dbReference type="HAMAP-Rule" id="MF_00109"/>
    </source>
</evidence>
<gene>
    <name evidence="11" type="primary">aroK</name>
    <name evidence="12" type="ORF">GLV84_12480</name>
</gene>
<organism evidence="12 13">
    <name type="scientific">Staphylococcus agnetis</name>
    <dbReference type="NCBI Taxonomy" id="985762"/>
    <lineage>
        <taxon>Bacteria</taxon>
        <taxon>Bacillati</taxon>
        <taxon>Bacillota</taxon>
        <taxon>Bacilli</taxon>
        <taxon>Bacillales</taxon>
        <taxon>Staphylococcaceae</taxon>
        <taxon>Staphylococcus</taxon>
    </lineage>
</organism>
<feature type="binding site" evidence="11">
    <location>
        <position position="97"/>
    </location>
    <ligand>
        <name>substrate</name>
    </ligand>
</feature>
<dbReference type="PANTHER" id="PTHR21087:SF16">
    <property type="entry name" value="SHIKIMATE KINASE 1, CHLOROPLASTIC"/>
    <property type="match status" value="1"/>
</dbReference>
<comment type="subunit">
    <text evidence="11">Monomer.</text>
</comment>
<dbReference type="InterPro" id="IPR000623">
    <property type="entry name" value="Shikimate_kinase/TSH1"/>
</dbReference>
<proteinExistence type="inferred from homology"/>
<feature type="binding site" evidence="11">
    <location>
        <position position="154"/>
    </location>
    <ligand>
        <name>substrate</name>
    </ligand>
</feature>
<feature type="binding site" evidence="11">
    <location>
        <position position="52"/>
    </location>
    <ligand>
        <name>substrate</name>
    </ligand>
</feature>
<comment type="catalytic activity">
    <reaction evidence="10 11">
        <text>shikimate + ATP = 3-phosphoshikimate + ADP + H(+)</text>
        <dbReference type="Rhea" id="RHEA:13121"/>
        <dbReference type="ChEBI" id="CHEBI:15378"/>
        <dbReference type="ChEBI" id="CHEBI:30616"/>
        <dbReference type="ChEBI" id="CHEBI:36208"/>
        <dbReference type="ChEBI" id="CHEBI:145989"/>
        <dbReference type="ChEBI" id="CHEBI:456216"/>
        <dbReference type="EC" id="2.7.1.71"/>
    </reaction>
</comment>
<evidence type="ECO:0000313" key="12">
    <source>
        <dbReference type="EMBL" id="NJI03648.1"/>
    </source>
</evidence>
<feature type="binding site" evidence="11">
    <location>
        <position position="76"/>
    </location>
    <ligand>
        <name>substrate</name>
    </ligand>
</feature>
<keyword evidence="7 11" id="KW-0418">Kinase</keyword>
<reference evidence="12" key="1">
    <citation type="submission" date="2019-11" db="EMBL/GenBank/DDBJ databases">
        <title>Whole genome comparisons of Staphylococcus agnetis isolates from cattle and chickens.</title>
        <authorList>
            <person name="Rhoads D."/>
            <person name="Shwani A."/>
            <person name="Adkins P."/>
            <person name="Calcutt M."/>
            <person name="Middleton J."/>
        </authorList>
    </citation>
    <scope>NUCLEOTIDE SEQUENCE</scope>
    <source>
        <strain evidence="12">1387</strain>
    </source>
</reference>
<dbReference type="GeneID" id="57691641"/>
<keyword evidence="4 11" id="KW-0028">Amino-acid biosynthesis</keyword>
<evidence type="ECO:0000256" key="2">
    <source>
        <dbReference type="ARBA" id="ARBA00006997"/>
    </source>
</evidence>
<dbReference type="PANTHER" id="PTHR21087">
    <property type="entry name" value="SHIKIMATE KINASE"/>
    <property type="match status" value="1"/>
</dbReference>
<comment type="function">
    <text evidence="11">Catalyzes the specific phosphorylation of the 3-hydroxyl group of shikimic acid using ATP as a cosubstrate.</text>
</comment>
<evidence type="ECO:0000256" key="8">
    <source>
        <dbReference type="ARBA" id="ARBA00022840"/>
    </source>
</evidence>
<dbReference type="Pfam" id="PF01202">
    <property type="entry name" value="SKI"/>
    <property type="match status" value="1"/>
</dbReference>
<feature type="binding site" evidence="11">
    <location>
        <position position="136"/>
    </location>
    <ligand>
        <name>ATP</name>
        <dbReference type="ChEBI" id="CHEBI:30616"/>
    </ligand>
</feature>
<keyword evidence="6 11" id="KW-0547">Nucleotide-binding</keyword>
<keyword evidence="11" id="KW-0460">Magnesium</keyword>
<dbReference type="GO" id="GO:0004765">
    <property type="term" value="F:shikimate kinase activity"/>
    <property type="evidence" value="ECO:0007669"/>
    <property type="project" value="UniProtKB-UniRule"/>
</dbReference>
<sequence length="189" mass="21736">MTKRLTRWSVKGRVILNIRNKSIILIGFMGSGKTTIGKMLAEQFNLPFIDLDAKIEESAQQTIPQIFKTFGEQGFRKLEFEQLSAHMSTPQIIATGGGIIEYENSFNLLKQYAETVVWLDAPFEVLHERIENDENRPNAHNKSFSNLKNLYLSRISRYNEIAFIKVNTDNKSSEILNEIYQALLANDQY</sequence>
<evidence type="ECO:0000256" key="4">
    <source>
        <dbReference type="ARBA" id="ARBA00022605"/>
    </source>
</evidence>
<keyword evidence="11" id="KW-0479">Metal-binding</keyword>
<dbReference type="GO" id="GO:0005829">
    <property type="term" value="C:cytosol"/>
    <property type="evidence" value="ECO:0007669"/>
    <property type="project" value="TreeGrafter"/>
</dbReference>
<dbReference type="AlphaFoldDB" id="A0A2T4MJX0"/>
<comment type="caution">
    <text evidence="11">Lacks conserved residue(s) required for the propagation of feature annotation.</text>
</comment>
<evidence type="ECO:0000256" key="9">
    <source>
        <dbReference type="ARBA" id="ARBA00023141"/>
    </source>
</evidence>
<dbReference type="Proteomes" id="UP000646308">
    <property type="component" value="Unassembled WGS sequence"/>
</dbReference>
<evidence type="ECO:0000256" key="6">
    <source>
        <dbReference type="ARBA" id="ARBA00022741"/>
    </source>
</evidence>
<dbReference type="GO" id="GO:0000287">
    <property type="term" value="F:magnesium ion binding"/>
    <property type="evidence" value="ECO:0007669"/>
    <property type="project" value="UniProtKB-UniRule"/>
</dbReference>
<dbReference type="SUPFAM" id="SSF52540">
    <property type="entry name" value="P-loop containing nucleoside triphosphate hydrolases"/>
    <property type="match status" value="1"/>
</dbReference>
<comment type="similarity">
    <text evidence="2 11">Belongs to the shikimate kinase family.</text>
</comment>
<dbReference type="PROSITE" id="PS01128">
    <property type="entry name" value="SHIKIMATE_KINASE"/>
    <property type="match status" value="1"/>
</dbReference>
<feature type="binding site" evidence="11">
    <location>
        <begin position="30"/>
        <end position="35"/>
    </location>
    <ligand>
        <name>ATP</name>
        <dbReference type="ChEBI" id="CHEBI:30616"/>
    </ligand>
</feature>
<protein>
    <recommendedName>
        <fullName evidence="3 11">Shikimate kinase</fullName>
        <shortName evidence="11">SK</shortName>
        <ecNumber evidence="3 11">2.7.1.71</ecNumber>
    </recommendedName>
</protein>
<dbReference type="GO" id="GO:0009073">
    <property type="term" value="P:aromatic amino acid family biosynthetic process"/>
    <property type="evidence" value="ECO:0007669"/>
    <property type="project" value="UniProtKB-KW"/>
</dbReference>
<evidence type="ECO:0000256" key="1">
    <source>
        <dbReference type="ARBA" id="ARBA00004842"/>
    </source>
</evidence>
<dbReference type="GO" id="GO:0009423">
    <property type="term" value="P:chorismate biosynthetic process"/>
    <property type="evidence" value="ECO:0007669"/>
    <property type="project" value="UniProtKB-UniRule"/>
</dbReference>
<dbReference type="GO" id="GO:0005524">
    <property type="term" value="F:ATP binding"/>
    <property type="evidence" value="ECO:0007669"/>
    <property type="project" value="UniProtKB-UniRule"/>
</dbReference>
<evidence type="ECO:0000256" key="3">
    <source>
        <dbReference type="ARBA" id="ARBA00012154"/>
    </source>
</evidence>
<dbReference type="GO" id="GO:0008652">
    <property type="term" value="P:amino acid biosynthetic process"/>
    <property type="evidence" value="ECO:0007669"/>
    <property type="project" value="UniProtKB-KW"/>
</dbReference>
<accession>A0A2T4MJX0</accession>
<evidence type="ECO:0000256" key="7">
    <source>
        <dbReference type="ARBA" id="ARBA00022777"/>
    </source>
</evidence>
<keyword evidence="9 11" id="KW-0057">Aromatic amino acid biosynthesis</keyword>
<keyword evidence="5 11" id="KW-0808">Transferase</keyword>
<keyword evidence="11" id="KW-0963">Cytoplasm</keyword>
<comment type="caution">
    <text evidence="12">The sequence shown here is derived from an EMBL/GenBank/DDBJ whole genome shotgun (WGS) entry which is preliminary data.</text>
</comment>
<evidence type="ECO:0000313" key="13">
    <source>
        <dbReference type="Proteomes" id="UP000646308"/>
    </source>
</evidence>
<dbReference type="HAMAP" id="MF_00109">
    <property type="entry name" value="Shikimate_kinase"/>
    <property type="match status" value="1"/>
</dbReference>
<dbReference type="PRINTS" id="PR01100">
    <property type="entry name" value="SHIKIMTKNASE"/>
</dbReference>
<dbReference type="Gene3D" id="3.40.50.300">
    <property type="entry name" value="P-loop containing nucleotide triphosphate hydrolases"/>
    <property type="match status" value="1"/>
</dbReference>
<dbReference type="RefSeq" id="WP_107368917.1">
    <property type="nucleotide sequence ID" value="NZ_CP031266.1"/>
</dbReference>
<feature type="binding site" evidence="11">
    <location>
        <position position="34"/>
    </location>
    <ligand>
        <name>Mg(2+)</name>
        <dbReference type="ChEBI" id="CHEBI:18420"/>
    </ligand>
</feature>
<dbReference type="CDD" id="cd00464">
    <property type="entry name" value="SK"/>
    <property type="match status" value="1"/>
</dbReference>
<keyword evidence="8 11" id="KW-0067">ATP-binding</keyword>
<dbReference type="InterPro" id="IPR027417">
    <property type="entry name" value="P-loop_NTPase"/>
</dbReference>
<dbReference type="InterPro" id="IPR023000">
    <property type="entry name" value="Shikimate_kinase_CS"/>
</dbReference>
<comment type="pathway">
    <text evidence="1 11">Metabolic intermediate biosynthesis; chorismate biosynthesis; chorismate from D-erythrose 4-phosphate and phosphoenolpyruvate: step 5/7.</text>
</comment>
<comment type="subcellular location">
    <subcellularLocation>
        <location evidence="11">Cytoplasm</location>
    </subcellularLocation>
</comment>
<evidence type="ECO:0000256" key="10">
    <source>
        <dbReference type="ARBA" id="ARBA00048567"/>
    </source>
</evidence>
<dbReference type="EMBL" id="WMFL01000088">
    <property type="protein sequence ID" value="NJI03648.1"/>
    <property type="molecule type" value="Genomic_DNA"/>
</dbReference>